<dbReference type="PROSITE" id="PS00018">
    <property type="entry name" value="EF_HAND_1"/>
    <property type="match status" value="1"/>
</dbReference>
<comment type="similarity">
    <text evidence="1">Belongs to the CBF/MAK21 family.</text>
</comment>
<feature type="compositionally biased region" description="Basic residues" evidence="2">
    <location>
        <begin position="510"/>
        <end position="519"/>
    </location>
</feature>
<feature type="compositionally biased region" description="Basic residues" evidence="2">
    <location>
        <begin position="917"/>
        <end position="926"/>
    </location>
</feature>
<feature type="region of interest" description="Disordered" evidence="2">
    <location>
        <begin position="1"/>
        <end position="32"/>
    </location>
</feature>
<gene>
    <name evidence="4" type="ORF">BBRV_LOCUS57683</name>
</gene>
<reference evidence="4" key="1">
    <citation type="submission" date="2020-07" db="EMBL/GenBank/DDBJ databases">
        <authorList>
            <person name="Ferguson B K."/>
        </authorList>
    </citation>
    <scope>NUCLEOTIDE SEQUENCE</scope>
    <source>
        <strain evidence="4">L06</strain>
    </source>
</reference>
<proteinExistence type="inferred from homology"/>
<dbReference type="AlphaFoldDB" id="A0A6V7JQB2"/>
<dbReference type="InterPro" id="IPR018247">
    <property type="entry name" value="EF_Hand_1_Ca_BS"/>
</dbReference>
<evidence type="ECO:0000313" key="4">
    <source>
        <dbReference type="EMBL" id="CAD1553682.1"/>
    </source>
</evidence>
<dbReference type="InterPro" id="IPR016024">
    <property type="entry name" value="ARM-type_fold"/>
</dbReference>
<feature type="compositionally biased region" description="Acidic residues" evidence="2">
    <location>
        <begin position="485"/>
        <end position="496"/>
    </location>
</feature>
<dbReference type="InterPro" id="IPR040155">
    <property type="entry name" value="CEBPZ/Mak21-like"/>
</dbReference>
<evidence type="ECO:0000259" key="3">
    <source>
        <dbReference type="Pfam" id="PF03914"/>
    </source>
</evidence>
<feature type="region of interest" description="Disordered" evidence="2">
    <location>
        <begin position="485"/>
        <end position="535"/>
    </location>
</feature>
<feature type="domain" description="CCAAT-binding factor" evidence="3">
    <location>
        <begin position="374"/>
        <end position="611"/>
    </location>
</feature>
<feature type="region of interest" description="Disordered" evidence="2">
    <location>
        <begin position="862"/>
        <end position="881"/>
    </location>
</feature>
<dbReference type="Pfam" id="PF03914">
    <property type="entry name" value="CBF"/>
    <property type="match status" value="1"/>
</dbReference>
<name>A0A6V7JQB2_9HYME</name>
<dbReference type="InterPro" id="IPR011989">
    <property type="entry name" value="ARM-like"/>
</dbReference>
<dbReference type="PANTHER" id="PTHR12048">
    <property type="entry name" value="CCAAT-BINDING FACTOR-RELATED"/>
    <property type="match status" value="1"/>
</dbReference>
<dbReference type="SUPFAM" id="SSF48371">
    <property type="entry name" value="ARM repeat"/>
    <property type="match status" value="1"/>
</dbReference>
<dbReference type="Gene3D" id="1.25.10.10">
    <property type="entry name" value="Leucine-rich Repeat Variant"/>
    <property type="match status" value="1"/>
</dbReference>
<dbReference type="InterPro" id="IPR005612">
    <property type="entry name" value="CCAAT-binding_factor"/>
</dbReference>
<organism evidence="4">
    <name type="scientific">Bracon brevicornis</name>
    <dbReference type="NCBI Taxonomy" id="1563983"/>
    <lineage>
        <taxon>Eukaryota</taxon>
        <taxon>Metazoa</taxon>
        <taxon>Ecdysozoa</taxon>
        <taxon>Arthropoda</taxon>
        <taxon>Hexapoda</taxon>
        <taxon>Insecta</taxon>
        <taxon>Pterygota</taxon>
        <taxon>Neoptera</taxon>
        <taxon>Endopterygota</taxon>
        <taxon>Hymenoptera</taxon>
        <taxon>Apocrita</taxon>
        <taxon>Ichneumonoidea</taxon>
        <taxon>Braconidae</taxon>
        <taxon>Braconinae</taxon>
        <taxon>Bracon</taxon>
    </lineage>
</organism>
<accession>A0A6V7JQB2</accession>
<feature type="region of interest" description="Disordered" evidence="2">
    <location>
        <begin position="750"/>
        <end position="849"/>
    </location>
</feature>
<sequence length="926" mass="105418">MNGKFSDNFTPTTPKKWWEEFPKAPEPQKHQKPEVEVIGLKNEAKRHLEAETAAYQLKRSKVKDSEYEWLKTAAMRGTLKDKVAASIILIQENPKYNLQKIISLVGQVKGMFKVIKQAEQERTAKKQSLITDVRDLFLEELLHPGYKLLKFEDQNLDEIPSANDFEAPKNDKSVPRSRLLAHWYFEDQLKDQYEKFLTSLSSVAAENIEANREKAVGIMTDLLIANAEQEQRILDFLVNKIGDPKAKVASKAVYCLNQVLLQHPNMKLVVLQEVEKLLFRPNLAQRAQYYAICLLTQYVLDKSDAQVATTLIDVYFAFFKACLKKGEPDSRMMAAILTGVNRAYRFASLDGTKINEHIDAVYKVIHVGSFNVALNALGLLHQVASKDPKLENRFYTAFYRKLLDPEIGTAAKRAVFLNLLYRVMKSDRNTSRVYAFVKRVVQVAAYFPACMTCATLYAISQLYRVRKDLRQMVLTGPVVVKTEKDVDEEVNGEENENSSGNDKQKADSKKSKKNKKNKNKQVEEEKQEEDDDDIQHLENTLVLSNVITKPLNSTSAEEGEEKKDIAAIEVDRNPFYDPFERNPLRSGAVKSPLAELISHYRHFHPTVTLFATKVIEGSVIEYTGDPLEDLTLIRFLDRYVFKNPKKLEEKKVTKVNDPLATRAQYIPRGLKSLPVDSQAYLNEREERIPVDELFLYKYLKQKQESIGIKKEDDDDDNDSVNSEEFNEMLDELAGNKDFDELDIAGDLGSQMKKGKLKDIQDDEEDSEGGEEDDEEDEDDGLYDDDGESMDEDNLEEDIDGSDIDLDDLDDDGSDLDFNDSEDEEDGPPKKSKSSNPLQKSLKKKGADQNVFMSAEAFAEMLEEQGRSKQKHGGANALSDADGAHVKQLDWEANRHQKIRGKFGGNKRKFDKGGFKNGKNKKFKRKN</sequence>
<dbReference type="PANTHER" id="PTHR12048:SF0">
    <property type="entry name" value="CCAAT_ENHANCER-BINDING PROTEIN ZETA"/>
    <property type="match status" value="1"/>
</dbReference>
<evidence type="ECO:0000256" key="2">
    <source>
        <dbReference type="SAM" id="MobiDB-lite"/>
    </source>
</evidence>
<feature type="compositionally biased region" description="Basic and acidic residues" evidence="2">
    <location>
        <begin position="16"/>
        <end position="32"/>
    </location>
</feature>
<evidence type="ECO:0000256" key="1">
    <source>
        <dbReference type="ARBA" id="ARBA00007797"/>
    </source>
</evidence>
<feature type="region of interest" description="Disordered" evidence="2">
    <location>
        <begin position="887"/>
        <end position="926"/>
    </location>
</feature>
<dbReference type="EMBL" id="CADCXW020000018">
    <property type="protein sequence ID" value="CAD1553682.1"/>
    <property type="molecule type" value="Genomic_DNA"/>
</dbReference>
<protein>
    <recommendedName>
        <fullName evidence="3">CCAAT-binding factor domain-containing protein</fullName>
    </recommendedName>
</protein>
<feature type="compositionally biased region" description="Basic residues" evidence="2">
    <location>
        <begin position="895"/>
        <end position="909"/>
    </location>
</feature>
<feature type="compositionally biased region" description="Acidic residues" evidence="2">
    <location>
        <begin position="760"/>
        <end position="825"/>
    </location>
</feature>
<dbReference type="GO" id="GO:0005634">
    <property type="term" value="C:nucleus"/>
    <property type="evidence" value="ECO:0007669"/>
    <property type="project" value="UniProtKB-ARBA"/>
</dbReference>
<feature type="compositionally biased region" description="Polar residues" evidence="2">
    <location>
        <begin position="1"/>
        <end position="13"/>
    </location>
</feature>